<evidence type="ECO:0000259" key="1">
    <source>
        <dbReference type="Pfam" id="PF15406"/>
    </source>
</evidence>
<feature type="non-terminal residue" evidence="2">
    <location>
        <position position="1"/>
    </location>
</feature>
<dbReference type="PANTHER" id="PTHR42073:SF1">
    <property type="entry name" value="MEIOTIC EXPRESSION UP-REGULATED PROTEIN 6"/>
    <property type="match status" value="1"/>
</dbReference>
<dbReference type="Pfam" id="PF15406">
    <property type="entry name" value="PH_6"/>
    <property type="match status" value="1"/>
</dbReference>
<sequence>EAPIPEDNLNCYYKKNVKMCLQKLLTPNHRPKNARKVTVTNQFEENNKIFFCNVSHATQTGKGLLFYYKNEILKEKQMPPGIINLIGVVCRDIGQNKFKIIIKNDKEYESEAPNEEFKETLGTYH</sequence>
<comment type="caution">
    <text evidence="2">The sequence shown here is derived from an EMBL/GenBank/DDBJ whole genome shotgun (WGS) entry which is preliminary data.</text>
</comment>
<organism evidence="2 3">
    <name type="scientific">Gigaspora margarita</name>
    <dbReference type="NCBI Taxonomy" id="4874"/>
    <lineage>
        <taxon>Eukaryota</taxon>
        <taxon>Fungi</taxon>
        <taxon>Fungi incertae sedis</taxon>
        <taxon>Mucoromycota</taxon>
        <taxon>Glomeromycotina</taxon>
        <taxon>Glomeromycetes</taxon>
        <taxon>Diversisporales</taxon>
        <taxon>Gigasporaceae</taxon>
        <taxon>Gigaspora</taxon>
    </lineage>
</organism>
<name>A0ABN7W1L1_GIGMA</name>
<dbReference type="EMBL" id="CAJVQB010028043">
    <property type="protein sequence ID" value="CAG8811637.1"/>
    <property type="molecule type" value="Genomic_DNA"/>
</dbReference>
<dbReference type="InterPro" id="IPR039712">
    <property type="entry name" value="Meu6"/>
</dbReference>
<gene>
    <name evidence="2" type="ORF">GMARGA_LOCUS25378</name>
</gene>
<feature type="domain" description="Meiotic expression up-regulated protein 6 PH" evidence="1">
    <location>
        <begin position="31"/>
        <end position="107"/>
    </location>
</feature>
<dbReference type="Proteomes" id="UP000789901">
    <property type="component" value="Unassembled WGS sequence"/>
</dbReference>
<evidence type="ECO:0000313" key="3">
    <source>
        <dbReference type="Proteomes" id="UP000789901"/>
    </source>
</evidence>
<accession>A0ABN7W1L1</accession>
<evidence type="ECO:0000313" key="2">
    <source>
        <dbReference type="EMBL" id="CAG8811637.1"/>
    </source>
</evidence>
<dbReference type="PANTHER" id="PTHR42073">
    <property type="entry name" value="MEIOTIC EXPRESSION UP-REGULATED PROTEIN 6"/>
    <property type="match status" value="1"/>
</dbReference>
<proteinExistence type="predicted"/>
<protein>
    <submittedName>
        <fullName evidence="2">38089_t:CDS:1</fullName>
    </submittedName>
</protein>
<dbReference type="InterPro" id="IPR039483">
    <property type="entry name" value="Meu6_PH_dom"/>
</dbReference>
<reference evidence="2 3" key="1">
    <citation type="submission" date="2021-06" db="EMBL/GenBank/DDBJ databases">
        <authorList>
            <person name="Kallberg Y."/>
            <person name="Tangrot J."/>
            <person name="Rosling A."/>
        </authorList>
    </citation>
    <scope>NUCLEOTIDE SEQUENCE [LARGE SCALE GENOMIC DNA]</scope>
    <source>
        <strain evidence="2 3">120-4 pot B 10/14</strain>
    </source>
</reference>
<keyword evidence="3" id="KW-1185">Reference proteome</keyword>